<protein>
    <submittedName>
        <fullName evidence="1">Uncharacterized protein</fullName>
    </submittedName>
</protein>
<gene>
    <name evidence="1" type="ORF">MECH1_V1_1268</name>
</gene>
<evidence type="ECO:0000313" key="2">
    <source>
        <dbReference type="Proteomes" id="UP001497493"/>
    </source>
</evidence>
<keyword evidence="2" id="KW-1185">Reference proteome</keyword>
<organism evidence="1 2">
    <name type="scientific">Candidatus Methylocalor cossyra</name>
    <dbReference type="NCBI Taxonomy" id="3108543"/>
    <lineage>
        <taxon>Bacteria</taxon>
        <taxon>Pseudomonadati</taxon>
        <taxon>Pseudomonadota</taxon>
        <taxon>Gammaproteobacteria</taxon>
        <taxon>Methylococcales</taxon>
        <taxon>Methylococcaceae</taxon>
        <taxon>Candidatus Methylocalor</taxon>
    </lineage>
</organism>
<proteinExistence type="predicted"/>
<sequence length="92" mass="10453">MTLQARDGVMLPLGVRFQEFTVVQGTAEIRGVGPGVLELRLTQPEDWIELESATEPAPSADYRVERAGRGFRVVSRKDARVDDRLRVRWERS</sequence>
<name>A0ABM9NHE6_9GAMM</name>
<dbReference type="EMBL" id="OZ026884">
    <property type="protein sequence ID" value="CAL1240044.1"/>
    <property type="molecule type" value="Genomic_DNA"/>
</dbReference>
<reference evidence="1 2" key="1">
    <citation type="submission" date="2024-04" db="EMBL/GenBank/DDBJ databases">
        <authorList>
            <person name="Cremers G."/>
        </authorList>
    </citation>
    <scope>NUCLEOTIDE SEQUENCE [LARGE SCALE GENOMIC DNA]</scope>
    <source>
        <strain evidence="1">MeCH1-AG</strain>
    </source>
</reference>
<dbReference type="Proteomes" id="UP001497493">
    <property type="component" value="Chromosome"/>
</dbReference>
<evidence type="ECO:0000313" key="1">
    <source>
        <dbReference type="EMBL" id="CAL1240044.1"/>
    </source>
</evidence>
<accession>A0ABM9NHE6</accession>